<comment type="caution">
    <text evidence="1">The sequence shown here is derived from an EMBL/GenBank/DDBJ whole genome shotgun (WGS) entry which is preliminary data.</text>
</comment>
<dbReference type="AlphaFoldDB" id="R9A2X5"/>
<keyword evidence="2" id="KW-1185">Reference proteome</keyword>
<dbReference type="Proteomes" id="UP000013984">
    <property type="component" value="Unassembled WGS sequence"/>
</dbReference>
<gene>
    <name evidence="1" type="ORF">LEP1GSC195_2104</name>
</gene>
<protein>
    <submittedName>
        <fullName evidence="1">Uncharacterized protein</fullName>
    </submittedName>
</protein>
<evidence type="ECO:0000313" key="1">
    <source>
        <dbReference type="EMBL" id="EOQ96467.1"/>
    </source>
</evidence>
<sequence>MDNRRKAKLSLKSLYQDKGYPNFNQKSTAQYCECNKKWDLISK</sequence>
<accession>R9A2X5</accession>
<reference evidence="1" key="1">
    <citation type="submission" date="2013-04" db="EMBL/GenBank/DDBJ databases">
        <authorList>
            <person name="Harkins D.M."/>
            <person name="Durkin A.S."/>
            <person name="Brinkac L.M."/>
            <person name="Haft D.H."/>
            <person name="Selengut J.D."/>
            <person name="Sanka R."/>
            <person name="DePew J."/>
            <person name="Purushe J."/>
            <person name="Galloway R.L."/>
            <person name="Vinetz J.M."/>
            <person name="Sutton G.G."/>
            <person name="Nierman W.C."/>
            <person name="Fouts D.E."/>
        </authorList>
    </citation>
    <scope>NUCLEOTIDE SEQUENCE [LARGE SCALE GENOMIC DNA]</scope>
    <source>
        <strain evidence="1">CDC</strain>
    </source>
</reference>
<proteinExistence type="predicted"/>
<dbReference type="EMBL" id="AOGZ02000014">
    <property type="protein sequence ID" value="EOQ96467.1"/>
    <property type="molecule type" value="Genomic_DNA"/>
</dbReference>
<organism evidence="1 2">
    <name type="scientific">Leptospira wolbachii serovar Codice str. CDC</name>
    <dbReference type="NCBI Taxonomy" id="1218599"/>
    <lineage>
        <taxon>Bacteria</taxon>
        <taxon>Pseudomonadati</taxon>
        <taxon>Spirochaetota</taxon>
        <taxon>Spirochaetia</taxon>
        <taxon>Leptospirales</taxon>
        <taxon>Leptospiraceae</taxon>
        <taxon>Leptospira</taxon>
    </lineage>
</organism>
<name>R9A2X5_9LEPT</name>
<evidence type="ECO:0000313" key="2">
    <source>
        <dbReference type="Proteomes" id="UP000013984"/>
    </source>
</evidence>